<protein>
    <submittedName>
        <fullName evidence="1">Uncharacterized protein</fullName>
    </submittedName>
</protein>
<name>A0A1Q9F6Z4_SYMMI</name>
<comment type="caution">
    <text evidence="1">The sequence shown here is derived from an EMBL/GenBank/DDBJ whole genome shotgun (WGS) entry which is preliminary data.</text>
</comment>
<evidence type="ECO:0000313" key="2">
    <source>
        <dbReference type="Proteomes" id="UP000186817"/>
    </source>
</evidence>
<reference evidence="1 2" key="1">
    <citation type="submission" date="2016-02" db="EMBL/GenBank/DDBJ databases">
        <title>Genome analysis of coral dinoflagellate symbionts highlights evolutionary adaptations to a symbiotic lifestyle.</title>
        <authorList>
            <person name="Aranda M."/>
            <person name="Li Y."/>
            <person name="Liew Y.J."/>
            <person name="Baumgarten S."/>
            <person name="Simakov O."/>
            <person name="Wilson M."/>
            <person name="Piel J."/>
            <person name="Ashoor H."/>
            <person name="Bougouffa S."/>
            <person name="Bajic V.B."/>
            <person name="Ryu T."/>
            <person name="Ravasi T."/>
            <person name="Bayer T."/>
            <person name="Micklem G."/>
            <person name="Kim H."/>
            <person name="Bhak J."/>
            <person name="Lajeunesse T.C."/>
            <person name="Voolstra C.R."/>
        </authorList>
    </citation>
    <scope>NUCLEOTIDE SEQUENCE [LARGE SCALE GENOMIC DNA]</scope>
    <source>
        <strain evidence="1 2">CCMP2467</strain>
    </source>
</reference>
<sequence length="89" mass="10158">MMMRCAKLYADIQDYYDKNGTRDRLPKLLPTMLRTADAGKIEVPKLRAKAGEARHLVPCMVELARKHLDVSEVHKATMSRAAEDKECQQ</sequence>
<keyword evidence="2" id="KW-1185">Reference proteome</keyword>
<accession>A0A1Q9F6Z4</accession>
<gene>
    <name evidence="1" type="ORF">AK812_SmicGene347</name>
</gene>
<organism evidence="1 2">
    <name type="scientific">Symbiodinium microadriaticum</name>
    <name type="common">Dinoflagellate</name>
    <name type="synonym">Zooxanthella microadriatica</name>
    <dbReference type="NCBI Taxonomy" id="2951"/>
    <lineage>
        <taxon>Eukaryota</taxon>
        <taxon>Sar</taxon>
        <taxon>Alveolata</taxon>
        <taxon>Dinophyceae</taxon>
        <taxon>Suessiales</taxon>
        <taxon>Symbiodiniaceae</taxon>
        <taxon>Symbiodinium</taxon>
    </lineage>
</organism>
<proteinExistence type="predicted"/>
<dbReference type="EMBL" id="LSRX01000003">
    <property type="protein sequence ID" value="OLQ15454.1"/>
    <property type="molecule type" value="Genomic_DNA"/>
</dbReference>
<evidence type="ECO:0000313" key="1">
    <source>
        <dbReference type="EMBL" id="OLQ15454.1"/>
    </source>
</evidence>
<dbReference type="Proteomes" id="UP000186817">
    <property type="component" value="Unassembled WGS sequence"/>
</dbReference>
<dbReference type="AlphaFoldDB" id="A0A1Q9F6Z4"/>